<comment type="pathway">
    <text evidence="10 11">Cell wall biogenesis; peptidoglycan biosynthesis.</text>
</comment>
<evidence type="ECO:0000256" key="2">
    <source>
        <dbReference type="ARBA" id="ARBA00022598"/>
    </source>
</evidence>
<dbReference type="InterPro" id="IPR051046">
    <property type="entry name" value="MurCDEF_CellWall_CoF430Synth"/>
</dbReference>
<name>A0A9X4JW80_9FIRM</name>
<dbReference type="NCBIfam" id="TIGR01143">
    <property type="entry name" value="murF"/>
    <property type="match status" value="1"/>
</dbReference>
<evidence type="ECO:0000313" key="16">
    <source>
        <dbReference type="Proteomes" id="UP001154312"/>
    </source>
</evidence>
<dbReference type="PANTHER" id="PTHR43024">
    <property type="entry name" value="UDP-N-ACETYLMURAMOYL-TRIPEPTIDE--D-ALANYL-D-ALANINE LIGASE"/>
    <property type="match status" value="1"/>
</dbReference>
<dbReference type="HAMAP" id="MF_02019">
    <property type="entry name" value="MurF"/>
    <property type="match status" value="1"/>
</dbReference>
<dbReference type="InterPro" id="IPR000713">
    <property type="entry name" value="Mur_ligase_N"/>
</dbReference>
<evidence type="ECO:0000256" key="4">
    <source>
        <dbReference type="ARBA" id="ARBA00022741"/>
    </source>
</evidence>
<comment type="similarity">
    <text evidence="10">Belongs to the MurCDEF family. MurF subfamily.</text>
</comment>
<evidence type="ECO:0000256" key="5">
    <source>
        <dbReference type="ARBA" id="ARBA00022840"/>
    </source>
</evidence>
<keyword evidence="8 10" id="KW-0131">Cell cycle</keyword>
<dbReference type="InterPro" id="IPR036615">
    <property type="entry name" value="Mur_ligase_C_dom_sf"/>
</dbReference>
<evidence type="ECO:0000313" key="15">
    <source>
        <dbReference type="EMBL" id="MDF9408638.1"/>
    </source>
</evidence>
<dbReference type="InterPro" id="IPR005863">
    <property type="entry name" value="UDP-N-AcMur_synth"/>
</dbReference>
<gene>
    <name evidence="10" type="primary">murF</name>
    <name evidence="15" type="ORF">L7E55_09760</name>
</gene>
<dbReference type="GO" id="GO:0005524">
    <property type="term" value="F:ATP binding"/>
    <property type="evidence" value="ECO:0007669"/>
    <property type="project" value="UniProtKB-UniRule"/>
</dbReference>
<dbReference type="Pfam" id="PF01225">
    <property type="entry name" value="Mur_ligase"/>
    <property type="match status" value="1"/>
</dbReference>
<comment type="function">
    <text evidence="10 11">Involved in cell wall formation. Catalyzes the final step in the synthesis of UDP-N-acetylmuramoyl-pentapeptide, the precursor of murein.</text>
</comment>
<comment type="caution">
    <text evidence="15">The sequence shown here is derived from an EMBL/GenBank/DDBJ whole genome shotgun (WGS) entry which is preliminary data.</text>
</comment>
<keyword evidence="9 10" id="KW-0961">Cell wall biogenesis/degradation</keyword>
<evidence type="ECO:0000256" key="10">
    <source>
        <dbReference type="HAMAP-Rule" id="MF_02019"/>
    </source>
</evidence>
<accession>A0A9X4JW80</accession>
<dbReference type="Gene3D" id="3.40.1390.10">
    <property type="entry name" value="MurE/MurF, N-terminal domain"/>
    <property type="match status" value="1"/>
</dbReference>
<evidence type="ECO:0000256" key="1">
    <source>
        <dbReference type="ARBA" id="ARBA00022490"/>
    </source>
</evidence>
<organism evidence="15 16">
    <name type="scientific">Pelotomaculum isophthalicicum JI</name>
    <dbReference type="NCBI Taxonomy" id="947010"/>
    <lineage>
        <taxon>Bacteria</taxon>
        <taxon>Bacillati</taxon>
        <taxon>Bacillota</taxon>
        <taxon>Clostridia</taxon>
        <taxon>Eubacteriales</taxon>
        <taxon>Desulfotomaculaceae</taxon>
        <taxon>Pelotomaculum</taxon>
    </lineage>
</organism>
<dbReference type="InterPro" id="IPR004101">
    <property type="entry name" value="Mur_ligase_C"/>
</dbReference>
<dbReference type="InterPro" id="IPR013221">
    <property type="entry name" value="Mur_ligase_cen"/>
</dbReference>
<evidence type="ECO:0000259" key="13">
    <source>
        <dbReference type="Pfam" id="PF02875"/>
    </source>
</evidence>
<keyword evidence="6 10" id="KW-0133">Cell shape</keyword>
<evidence type="ECO:0000256" key="3">
    <source>
        <dbReference type="ARBA" id="ARBA00022618"/>
    </source>
</evidence>
<feature type="domain" description="Mur ligase C-terminal" evidence="13">
    <location>
        <begin position="318"/>
        <end position="443"/>
    </location>
</feature>
<sequence length="463" mass="48740">MKSATLGEIAQAINGEIIQGDSGIVINRVSTDSRRIEPGSLFFALRGTRYDAHQFLDQAIAAGAGGLVIDRDVEVTAGITVIKVLDTLAALQALAASNRERCGIPLIGVTGSTGKTTTKDMIASVLGTRLHTIKTMGNYNNEIGLPLTLLNMDENSEVAVVEMGMRGPGEIDALCRIAKPNGAVITNIGETHLELLGTVSNIAAAKGEILENIPTDGFAVLNAESSFIQREAKRCRGKVVFFGIEQECEITAKDIIAESGGNRFTAEIAGYEGEFFLPAPGRHNVMNALAAIAVGRELGLSIEEIAEGLKTVTLSDMRLAIIEVGDIKIINDTYNASPVSTGAALQVLKEVSCGKSMVAVLGDMLELGSRAVEGHLEVGSIAADLGVDSLVAVGDLASGIADGALRSGMPAGKIYRCADNREAITVLNVILREGEVVLVKGSRGMHMEQIVESLVNFPNRTCK</sequence>
<dbReference type="SUPFAM" id="SSF53623">
    <property type="entry name" value="MurD-like peptide ligases, catalytic domain"/>
    <property type="match status" value="1"/>
</dbReference>
<keyword evidence="5 10" id="KW-0067">ATP-binding</keyword>
<feature type="binding site" evidence="10">
    <location>
        <begin position="111"/>
        <end position="117"/>
    </location>
    <ligand>
        <name>ATP</name>
        <dbReference type="ChEBI" id="CHEBI:30616"/>
    </ligand>
</feature>
<evidence type="ECO:0000259" key="12">
    <source>
        <dbReference type="Pfam" id="PF01225"/>
    </source>
</evidence>
<dbReference type="SUPFAM" id="SSF53244">
    <property type="entry name" value="MurD-like peptide ligases, peptide-binding domain"/>
    <property type="match status" value="1"/>
</dbReference>
<evidence type="ECO:0000256" key="6">
    <source>
        <dbReference type="ARBA" id="ARBA00022960"/>
    </source>
</evidence>
<evidence type="ECO:0000256" key="8">
    <source>
        <dbReference type="ARBA" id="ARBA00023306"/>
    </source>
</evidence>
<dbReference type="GO" id="GO:0051301">
    <property type="term" value="P:cell division"/>
    <property type="evidence" value="ECO:0007669"/>
    <property type="project" value="UniProtKB-KW"/>
</dbReference>
<dbReference type="AlphaFoldDB" id="A0A9X4JW80"/>
<dbReference type="GO" id="GO:0009252">
    <property type="term" value="P:peptidoglycan biosynthetic process"/>
    <property type="evidence" value="ECO:0007669"/>
    <property type="project" value="UniProtKB-UniRule"/>
</dbReference>
<evidence type="ECO:0000256" key="11">
    <source>
        <dbReference type="RuleBase" id="RU004136"/>
    </source>
</evidence>
<keyword evidence="7 10" id="KW-0573">Peptidoglycan synthesis</keyword>
<evidence type="ECO:0000259" key="14">
    <source>
        <dbReference type="Pfam" id="PF08245"/>
    </source>
</evidence>
<dbReference type="Gene3D" id="3.90.190.20">
    <property type="entry name" value="Mur ligase, C-terminal domain"/>
    <property type="match status" value="1"/>
</dbReference>
<feature type="domain" description="Mur ligase central" evidence="14">
    <location>
        <begin position="109"/>
        <end position="294"/>
    </location>
</feature>
<reference evidence="15" key="1">
    <citation type="submission" date="2022-02" db="EMBL/GenBank/DDBJ databases">
        <authorList>
            <person name="Leng L."/>
        </authorList>
    </citation>
    <scope>NUCLEOTIDE SEQUENCE</scope>
    <source>
        <strain evidence="15">JI</strain>
    </source>
</reference>
<evidence type="ECO:0000256" key="9">
    <source>
        <dbReference type="ARBA" id="ARBA00023316"/>
    </source>
</evidence>
<dbReference type="SUPFAM" id="SSF63418">
    <property type="entry name" value="MurE/MurF N-terminal domain"/>
    <property type="match status" value="1"/>
</dbReference>
<keyword evidence="1 10" id="KW-0963">Cytoplasm</keyword>
<evidence type="ECO:0000256" key="7">
    <source>
        <dbReference type="ARBA" id="ARBA00022984"/>
    </source>
</evidence>
<dbReference type="GO" id="GO:0005737">
    <property type="term" value="C:cytoplasm"/>
    <property type="evidence" value="ECO:0007669"/>
    <property type="project" value="UniProtKB-SubCell"/>
</dbReference>
<dbReference type="Proteomes" id="UP001154312">
    <property type="component" value="Unassembled WGS sequence"/>
</dbReference>
<dbReference type="Pfam" id="PF08245">
    <property type="entry name" value="Mur_ligase_M"/>
    <property type="match status" value="1"/>
</dbReference>
<comment type="subcellular location">
    <subcellularLocation>
        <location evidence="10 11">Cytoplasm</location>
    </subcellularLocation>
</comment>
<dbReference type="Gene3D" id="3.40.1190.10">
    <property type="entry name" value="Mur-like, catalytic domain"/>
    <property type="match status" value="1"/>
</dbReference>
<dbReference type="InterPro" id="IPR035911">
    <property type="entry name" value="MurE/MurF_N"/>
</dbReference>
<keyword evidence="4 10" id="KW-0547">Nucleotide-binding</keyword>
<keyword evidence="3 10" id="KW-0132">Cell division</keyword>
<dbReference type="Pfam" id="PF02875">
    <property type="entry name" value="Mur_ligase_C"/>
    <property type="match status" value="1"/>
</dbReference>
<dbReference type="EC" id="6.3.2.10" evidence="10 11"/>
<keyword evidence="16" id="KW-1185">Reference proteome</keyword>
<keyword evidence="2 10" id="KW-0436">Ligase</keyword>
<protein>
    <recommendedName>
        <fullName evidence="10 11">UDP-N-acetylmuramoyl-tripeptide--D-alanyl-D-alanine ligase</fullName>
        <ecNumber evidence="10 11">6.3.2.10</ecNumber>
    </recommendedName>
    <alternativeName>
        <fullName evidence="10">D-alanyl-D-alanine-adding enzyme</fullName>
    </alternativeName>
</protein>
<dbReference type="GO" id="GO:0047480">
    <property type="term" value="F:UDP-N-acetylmuramoyl-tripeptide-D-alanyl-D-alanine ligase activity"/>
    <property type="evidence" value="ECO:0007669"/>
    <property type="project" value="UniProtKB-UniRule"/>
</dbReference>
<feature type="domain" description="Mur ligase N-terminal catalytic" evidence="12">
    <location>
        <begin position="26"/>
        <end position="97"/>
    </location>
</feature>
<dbReference type="PANTHER" id="PTHR43024:SF1">
    <property type="entry name" value="UDP-N-ACETYLMURAMOYL-TRIPEPTIDE--D-ALANYL-D-ALANINE LIGASE"/>
    <property type="match status" value="1"/>
</dbReference>
<dbReference type="EMBL" id="JAKOAV010000016">
    <property type="protein sequence ID" value="MDF9408638.1"/>
    <property type="molecule type" value="Genomic_DNA"/>
</dbReference>
<comment type="catalytic activity">
    <reaction evidence="10 11">
        <text>D-alanyl-D-alanine + UDP-N-acetyl-alpha-D-muramoyl-L-alanyl-gamma-D-glutamyl-meso-2,6-diaminopimelate + ATP = UDP-N-acetyl-alpha-D-muramoyl-L-alanyl-gamma-D-glutamyl-meso-2,6-diaminopimeloyl-D-alanyl-D-alanine + ADP + phosphate + H(+)</text>
        <dbReference type="Rhea" id="RHEA:28374"/>
        <dbReference type="ChEBI" id="CHEBI:15378"/>
        <dbReference type="ChEBI" id="CHEBI:30616"/>
        <dbReference type="ChEBI" id="CHEBI:43474"/>
        <dbReference type="ChEBI" id="CHEBI:57822"/>
        <dbReference type="ChEBI" id="CHEBI:61386"/>
        <dbReference type="ChEBI" id="CHEBI:83905"/>
        <dbReference type="ChEBI" id="CHEBI:456216"/>
        <dbReference type="EC" id="6.3.2.10"/>
    </reaction>
</comment>
<dbReference type="RefSeq" id="WP_277443977.1">
    <property type="nucleotide sequence ID" value="NZ_JAKOAV010000016.1"/>
</dbReference>
<dbReference type="GO" id="GO:0008360">
    <property type="term" value="P:regulation of cell shape"/>
    <property type="evidence" value="ECO:0007669"/>
    <property type="project" value="UniProtKB-KW"/>
</dbReference>
<proteinExistence type="inferred from homology"/>
<dbReference type="GO" id="GO:0071555">
    <property type="term" value="P:cell wall organization"/>
    <property type="evidence" value="ECO:0007669"/>
    <property type="project" value="UniProtKB-KW"/>
</dbReference>
<dbReference type="InterPro" id="IPR036565">
    <property type="entry name" value="Mur-like_cat_sf"/>
</dbReference>